<dbReference type="EMBL" id="AP025699">
    <property type="protein sequence ID" value="BDH80244.1"/>
    <property type="molecule type" value="Genomic_DNA"/>
</dbReference>
<protein>
    <submittedName>
        <fullName evidence="1">Uncharacterized protein</fullName>
    </submittedName>
</protein>
<dbReference type="Proteomes" id="UP000831817">
    <property type="component" value="Plasmid pRMAS01"/>
</dbReference>
<sequence>MVYHPLDGLCMLNGPYVNGLKSHHQWLAYLHMVVHNASNNLHGKYLLSRVVGLIRQSPGSRYICVVVGMLKGTCWLVKSSSQNLGIYCFCL</sequence>
<reference evidence="1 2" key="1">
    <citation type="submission" date="2022-04" db="EMBL/GenBank/DDBJ databases">
        <title>Complete genome of Methanothermobacter tenebrarum strain RMAS.</title>
        <authorList>
            <person name="Nakamura K."/>
            <person name="Oshima K."/>
            <person name="Hattori M."/>
            <person name="Kamagata Y."/>
            <person name="Takamizawa K."/>
        </authorList>
    </citation>
    <scope>NUCLEOTIDE SEQUENCE [LARGE SCALE GENOMIC DNA]</scope>
    <source>
        <strain evidence="1 2">RMAS</strain>
        <plasmid evidence="1 2">pRMAS01</plasmid>
    </source>
</reference>
<name>A0ABN6PH39_9EURY</name>
<keyword evidence="2" id="KW-1185">Reference proteome</keyword>
<gene>
    <name evidence="1" type="ORF">MTTB_p240</name>
</gene>
<keyword evidence="1" id="KW-0614">Plasmid</keyword>
<proteinExistence type="predicted"/>
<evidence type="ECO:0000313" key="1">
    <source>
        <dbReference type="EMBL" id="BDH80244.1"/>
    </source>
</evidence>
<accession>A0ABN6PH39</accession>
<organism evidence="1 2">
    <name type="scientific">Methanothermobacter tenebrarum</name>
    <dbReference type="NCBI Taxonomy" id="680118"/>
    <lineage>
        <taxon>Archaea</taxon>
        <taxon>Methanobacteriati</taxon>
        <taxon>Methanobacteriota</taxon>
        <taxon>Methanomada group</taxon>
        <taxon>Methanobacteria</taxon>
        <taxon>Methanobacteriales</taxon>
        <taxon>Methanobacteriaceae</taxon>
        <taxon>Methanothermobacter</taxon>
    </lineage>
</organism>
<evidence type="ECO:0000313" key="2">
    <source>
        <dbReference type="Proteomes" id="UP000831817"/>
    </source>
</evidence>
<geneLocation type="plasmid" evidence="1 2">
    <name>pRMAS01</name>
</geneLocation>